<dbReference type="InterPro" id="IPR050172">
    <property type="entry name" value="SsuD_RutA_monooxygenase"/>
</dbReference>
<evidence type="ECO:0000256" key="1">
    <source>
        <dbReference type="ARBA" id="ARBA00022630"/>
    </source>
</evidence>
<organism evidence="6 7">
    <name type="scientific">Siminovitchia terrae</name>
    <name type="common">Bacillus terrae</name>
    <dbReference type="NCBI Taxonomy" id="1914933"/>
    <lineage>
        <taxon>Bacteria</taxon>
        <taxon>Bacillati</taxon>
        <taxon>Bacillota</taxon>
        <taxon>Bacilli</taxon>
        <taxon>Bacillales</taxon>
        <taxon>Bacillaceae</taxon>
        <taxon>Siminovitchia</taxon>
    </lineage>
</organism>
<accession>A0A429X8A3</accession>
<dbReference type="AlphaFoldDB" id="A0A429X8A3"/>
<dbReference type="CDD" id="cd01094">
    <property type="entry name" value="Alkanesulfonate_monoxygenase"/>
    <property type="match status" value="1"/>
</dbReference>
<evidence type="ECO:0000313" key="6">
    <source>
        <dbReference type="EMBL" id="RST59560.1"/>
    </source>
</evidence>
<keyword evidence="1" id="KW-0285">Flavoprotein</keyword>
<dbReference type="OrthoDB" id="9814695at2"/>
<proteinExistence type="predicted"/>
<evidence type="ECO:0000313" key="7">
    <source>
        <dbReference type="Proteomes" id="UP000287296"/>
    </source>
</evidence>
<comment type="caution">
    <text evidence="6">The sequence shown here is derived from an EMBL/GenBank/DDBJ whole genome shotgun (WGS) entry which is preliminary data.</text>
</comment>
<gene>
    <name evidence="6" type="ORF">D5F11_011815</name>
</gene>
<dbReference type="PANTHER" id="PTHR42847:SF4">
    <property type="entry name" value="ALKANESULFONATE MONOOXYGENASE-RELATED"/>
    <property type="match status" value="1"/>
</dbReference>
<keyword evidence="4" id="KW-0503">Monooxygenase</keyword>
<dbReference type="SUPFAM" id="SSF51679">
    <property type="entry name" value="Bacterial luciferase-like"/>
    <property type="match status" value="1"/>
</dbReference>
<dbReference type="EMBL" id="QYTW02000010">
    <property type="protein sequence ID" value="RST59560.1"/>
    <property type="molecule type" value="Genomic_DNA"/>
</dbReference>
<dbReference type="InterPro" id="IPR011251">
    <property type="entry name" value="Luciferase-like_dom"/>
</dbReference>
<name>A0A429X8A3_SIMTE</name>
<dbReference type="Gene3D" id="3.20.20.30">
    <property type="entry name" value="Luciferase-like domain"/>
    <property type="match status" value="1"/>
</dbReference>
<reference evidence="6 7" key="1">
    <citation type="submission" date="2018-12" db="EMBL/GenBank/DDBJ databases">
        <authorList>
            <person name="Sun L."/>
            <person name="Chen Z."/>
        </authorList>
    </citation>
    <scope>NUCLEOTIDE SEQUENCE [LARGE SCALE GENOMIC DNA]</scope>
    <source>
        <strain evidence="6 7">LMG 29736</strain>
    </source>
</reference>
<feature type="domain" description="Luciferase-like" evidence="5">
    <location>
        <begin position="20"/>
        <end position="319"/>
    </location>
</feature>
<dbReference type="PANTHER" id="PTHR42847">
    <property type="entry name" value="ALKANESULFONATE MONOOXYGENASE"/>
    <property type="match status" value="1"/>
</dbReference>
<keyword evidence="3" id="KW-0560">Oxidoreductase</keyword>
<evidence type="ECO:0000259" key="5">
    <source>
        <dbReference type="Pfam" id="PF00296"/>
    </source>
</evidence>
<keyword evidence="2" id="KW-0288">FMN</keyword>
<evidence type="ECO:0000256" key="2">
    <source>
        <dbReference type="ARBA" id="ARBA00022643"/>
    </source>
</evidence>
<dbReference type="GO" id="GO:0004497">
    <property type="term" value="F:monooxygenase activity"/>
    <property type="evidence" value="ECO:0007669"/>
    <property type="project" value="UniProtKB-KW"/>
</dbReference>
<dbReference type="Pfam" id="PF00296">
    <property type="entry name" value="Bac_luciferase"/>
    <property type="match status" value="1"/>
</dbReference>
<evidence type="ECO:0000256" key="4">
    <source>
        <dbReference type="ARBA" id="ARBA00023033"/>
    </source>
</evidence>
<dbReference type="InterPro" id="IPR036661">
    <property type="entry name" value="Luciferase-like_sf"/>
</dbReference>
<sequence>MKLGVFGSNCSYGVMASLAPSTYEVSWDHTVKIAQQAENLGFEAMVPIARYKGMGGESNFNGENYETHTWAAGLAQATEKIMVFSTIHVPAKHPVVAAKESVTVDHISGGRFGLNLTMGWYAAEMGMFGVKQREHDERYAYGSEWTDILKKLWTVEGEFDYKGKFFDLKRLEAEPKPIQEPYPVLVNAGNSPAGLEFCARECDFNFIAFATPEEAKETAARVRGISRNHGKNLGILSYGNIISRETEKETQELYKQILDMGDWSVAESVSKGLGSESESFEQIKAMQERFITGYGGYPLIGTPEQIVEQLIKISEAGVDGMLLGFLDYHEDLKFFGEKILPLMKQAGLRY</sequence>
<dbReference type="Proteomes" id="UP000287296">
    <property type="component" value="Unassembled WGS sequence"/>
</dbReference>
<protein>
    <submittedName>
        <fullName evidence="6">LLM class flavin-dependent oxidoreductase</fullName>
    </submittedName>
</protein>
<dbReference type="GO" id="GO:0016705">
    <property type="term" value="F:oxidoreductase activity, acting on paired donors, with incorporation or reduction of molecular oxygen"/>
    <property type="evidence" value="ECO:0007669"/>
    <property type="project" value="InterPro"/>
</dbReference>
<evidence type="ECO:0000256" key="3">
    <source>
        <dbReference type="ARBA" id="ARBA00023002"/>
    </source>
</evidence>